<dbReference type="PANTHER" id="PTHR30572:SF18">
    <property type="entry name" value="ABC-TYPE MACROLIDE FAMILY EXPORT SYSTEM PERMEASE COMPONENT 2"/>
    <property type="match status" value="1"/>
</dbReference>
<sequence>MPAAVHQLFFSGQFSIMHSCKLLTANIVLFGIRIGAQQAFYCTMIRNYIKIALRNLRNNKVYSLINIVGLTIGLTCAMLILLYVKDEVSFDRFHKKGASIYRVVFRSESNGEVRGGSSTGLLEGPRFSQNVAGIKSYVRVQDGRVNLKNGPDVVSQDLLFVDPSFFSVFSFDVIDGDPKSCLKEPHSVVLTKDEAKKRFGTTNAVGKMLMLEEQGKFVPYQVTAITENCPENSTIQYRMLLPMREKPGDLLNTENWFSAFLNTFVVLDDKADPRAVIAQMQRFYEKDAGETFRMLSARYGNKNRNLSTYSLQPMLDIHMSTTLSAQNGLQHASNPIYAYILSGIALFVLLIANINFVNLTVARSVRRAKEIGIRKAVGSDRKQLIIQFLGESFILCTIAFSLAVLLAFVVLPVFNELANKKLSLSYLLDAKLVASYIVLYLLAGLLAGFYPAMVLSGYKPVETLYSRFTLKGKGILQKSLVVLQFTLASFLIIATFTVYFQFEYLTKADLGFDDSNLVVVNKDNMTHEEAAAFKNELLTSHDIQSVAPKNGGYWGTGAKLPNDSSIMFAWETIDESYLQTLKLPIVKGRNFSADFPGDSAQSILINETFAKEAGWKDPIGKSVFFNYRDRTYQVIGVVKDYHFRALNEKIRPQVFTMANYNPYGTFYIKIRPNTAASSLSFIERKFRQFFPLTPYSYVFMDELNRNRYESEARWKKIIFFGAILTIFISCIGLFGLSVLAAEKRTKEIGIRKVLGASVQNIATVLSIEFVKLVMIALLIAMPLAWFAGKKWLDNYPYRITFGWTIFGYAALLVTLIAIFTVSFQAVKAALANPVKSLRSE</sequence>
<accession>A0A1H4D6N5</accession>
<keyword evidence="10" id="KW-1185">Reference proteome</keyword>
<keyword evidence="2" id="KW-1003">Cell membrane</keyword>
<feature type="transmembrane region" description="Helical" evidence="6">
    <location>
        <begin position="392"/>
        <end position="414"/>
    </location>
</feature>
<dbReference type="STRING" id="408074.SAMN05660909_02991"/>
<dbReference type="AlphaFoldDB" id="A0A1H4D6N5"/>
<feature type="transmembrane region" description="Helical" evidence="6">
    <location>
        <begin position="336"/>
        <end position="357"/>
    </location>
</feature>
<dbReference type="PANTHER" id="PTHR30572">
    <property type="entry name" value="MEMBRANE COMPONENT OF TRANSPORTER-RELATED"/>
    <property type="match status" value="1"/>
</dbReference>
<evidence type="ECO:0000256" key="4">
    <source>
        <dbReference type="ARBA" id="ARBA00022989"/>
    </source>
</evidence>
<evidence type="ECO:0000256" key="2">
    <source>
        <dbReference type="ARBA" id="ARBA00022475"/>
    </source>
</evidence>
<dbReference type="Proteomes" id="UP000199656">
    <property type="component" value="Unassembled WGS sequence"/>
</dbReference>
<feature type="transmembrane region" description="Helical" evidence="6">
    <location>
        <begin position="61"/>
        <end position="84"/>
    </location>
</feature>
<evidence type="ECO:0000256" key="1">
    <source>
        <dbReference type="ARBA" id="ARBA00004651"/>
    </source>
</evidence>
<protein>
    <submittedName>
        <fullName evidence="9">Putative ABC transport system permease protein</fullName>
    </submittedName>
</protein>
<dbReference type="GO" id="GO:0005886">
    <property type="term" value="C:plasma membrane"/>
    <property type="evidence" value="ECO:0007669"/>
    <property type="project" value="UniProtKB-SubCell"/>
</dbReference>
<feature type="transmembrane region" description="Helical" evidence="6">
    <location>
        <begin position="434"/>
        <end position="458"/>
    </location>
</feature>
<comment type="subcellular location">
    <subcellularLocation>
        <location evidence="1">Cell membrane</location>
        <topology evidence="1">Multi-pass membrane protein</topology>
    </subcellularLocation>
</comment>
<dbReference type="Pfam" id="PF12704">
    <property type="entry name" value="MacB_PCD"/>
    <property type="match status" value="2"/>
</dbReference>
<proteinExistence type="predicted"/>
<dbReference type="GO" id="GO:0022857">
    <property type="term" value="F:transmembrane transporter activity"/>
    <property type="evidence" value="ECO:0007669"/>
    <property type="project" value="TreeGrafter"/>
</dbReference>
<evidence type="ECO:0000313" key="10">
    <source>
        <dbReference type="Proteomes" id="UP000199656"/>
    </source>
</evidence>
<gene>
    <name evidence="9" type="ORF">SAMN05660909_02991</name>
</gene>
<evidence type="ECO:0000313" key="9">
    <source>
        <dbReference type="EMBL" id="SEA68218.1"/>
    </source>
</evidence>
<evidence type="ECO:0000256" key="6">
    <source>
        <dbReference type="SAM" id="Phobius"/>
    </source>
</evidence>
<dbReference type="EMBL" id="FNRL01000012">
    <property type="protein sequence ID" value="SEA68218.1"/>
    <property type="molecule type" value="Genomic_DNA"/>
</dbReference>
<reference evidence="10" key="1">
    <citation type="submission" date="2016-10" db="EMBL/GenBank/DDBJ databases">
        <authorList>
            <person name="Varghese N."/>
            <person name="Submissions S."/>
        </authorList>
    </citation>
    <scope>NUCLEOTIDE SEQUENCE [LARGE SCALE GENOMIC DNA]</scope>
    <source>
        <strain evidence="10">DSM 23920</strain>
    </source>
</reference>
<feature type="transmembrane region" description="Helical" evidence="6">
    <location>
        <begin position="27"/>
        <end position="49"/>
    </location>
</feature>
<keyword evidence="4 6" id="KW-1133">Transmembrane helix</keyword>
<feature type="domain" description="ABC3 transporter permease C-terminal" evidence="7">
    <location>
        <begin position="720"/>
        <end position="828"/>
    </location>
</feature>
<name>A0A1H4D6N5_9BACT</name>
<feature type="domain" description="MacB-like periplasmic core" evidence="8">
    <location>
        <begin position="490"/>
        <end position="675"/>
    </location>
</feature>
<dbReference type="InterPro" id="IPR025857">
    <property type="entry name" value="MacB_PCD"/>
</dbReference>
<feature type="domain" description="MacB-like periplasmic core" evidence="8">
    <location>
        <begin position="63"/>
        <end position="282"/>
    </location>
</feature>
<feature type="transmembrane region" description="Helical" evidence="6">
    <location>
        <begin position="805"/>
        <end position="830"/>
    </location>
</feature>
<dbReference type="InterPro" id="IPR003838">
    <property type="entry name" value="ABC3_permease_C"/>
</dbReference>
<organism evidence="9 10">
    <name type="scientific">Chitinophaga terrae</name>
    <name type="common">ex Kim and Jung 2007</name>
    <dbReference type="NCBI Taxonomy" id="408074"/>
    <lineage>
        <taxon>Bacteria</taxon>
        <taxon>Pseudomonadati</taxon>
        <taxon>Bacteroidota</taxon>
        <taxon>Chitinophagia</taxon>
        <taxon>Chitinophagales</taxon>
        <taxon>Chitinophagaceae</taxon>
        <taxon>Chitinophaga</taxon>
    </lineage>
</organism>
<dbReference type="InterPro" id="IPR050250">
    <property type="entry name" value="Macrolide_Exporter_MacB"/>
</dbReference>
<dbReference type="Pfam" id="PF02687">
    <property type="entry name" value="FtsX"/>
    <property type="match status" value="2"/>
</dbReference>
<evidence type="ECO:0000256" key="3">
    <source>
        <dbReference type="ARBA" id="ARBA00022692"/>
    </source>
</evidence>
<keyword evidence="3 6" id="KW-0812">Transmembrane</keyword>
<feature type="transmembrane region" description="Helical" evidence="6">
    <location>
        <begin position="717"/>
        <end position="740"/>
    </location>
</feature>
<feature type="transmembrane region" description="Helical" evidence="6">
    <location>
        <begin position="479"/>
        <end position="500"/>
    </location>
</feature>
<feature type="domain" description="ABC3 transporter permease C-terminal" evidence="7">
    <location>
        <begin position="344"/>
        <end position="458"/>
    </location>
</feature>
<evidence type="ECO:0000256" key="5">
    <source>
        <dbReference type="ARBA" id="ARBA00023136"/>
    </source>
</evidence>
<evidence type="ECO:0000259" key="8">
    <source>
        <dbReference type="Pfam" id="PF12704"/>
    </source>
</evidence>
<keyword evidence="5 6" id="KW-0472">Membrane</keyword>
<evidence type="ECO:0000259" key="7">
    <source>
        <dbReference type="Pfam" id="PF02687"/>
    </source>
</evidence>
<feature type="transmembrane region" description="Helical" evidence="6">
    <location>
        <begin position="761"/>
        <end position="785"/>
    </location>
</feature>